<dbReference type="PANTHER" id="PTHR45625">
    <property type="entry name" value="PEPTIDYL-PROLYL CIS-TRANS ISOMERASE-RELATED"/>
    <property type="match status" value="1"/>
</dbReference>
<accession>A0AAU9K651</accession>
<dbReference type="PRINTS" id="PR00153">
    <property type="entry name" value="CSAPPISMRASE"/>
</dbReference>
<dbReference type="Pfam" id="PF00160">
    <property type="entry name" value="Pro_isomerase"/>
    <property type="match status" value="1"/>
</dbReference>
<comment type="caution">
    <text evidence="4">The sequence shown here is derived from an EMBL/GenBank/DDBJ whole genome shotgun (WGS) entry which is preliminary data.</text>
</comment>
<dbReference type="EMBL" id="CAJZBQ010000062">
    <property type="protein sequence ID" value="CAG9335244.1"/>
    <property type="molecule type" value="Genomic_DNA"/>
</dbReference>
<evidence type="ECO:0000313" key="4">
    <source>
        <dbReference type="EMBL" id="CAG9335244.1"/>
    </source>
</evidence>
<dbReference type="PANTHER" id="PTHR45625:SF6">
    <property type="entry name" value="SPLICEOSOME-ASSOCIATED PROTEIN CWC27 HOMOLOG"/>
    <property type="match status" value="1"/>
</dbReference>
<dbReference type="GO" id="GO:0003755">
    <property type="term" value="F:peptidyl-prolyl cis-trans isomerase activity"/>
    <property type="evidence" value="ECO:0007669"/>
    <property type="project" value="InterPro"/>
</dbReference>
<dbReference type="PROSITE" id="PS50072">
    <property type="entry name" value="CSA_PPIASE_2"/>
    <property type="match status" value="1"/>
</dbReference>
<proteinExistence type="predicted"/>
<feature type="domain" description="PPIase cyclophilin-type" evidence="3">
    <location>
        <begin position="22"/>
        <end position="166"/>
    </location>
</feature>
<dbReference type="PROSITE" id="PS00170">
    <property type="entry name" value="CSA_PPIASE_1"/>
    <property type="match status" value="1"/>
</dbReference>
<name>A0AAU9K651_9CILI</name>
<dbReference type="InterPro" id="IPR020892">
    <property type="entry name" value="Cyclophilin-type_PPIase_CS"/>
</dbReference>
<comment type="subcellular location">
    <subcellularLocation>
        <location evidence="1">Nucleus</location>
    </subcellularLocation>
</comment>
<dbReference type="InterPro" id="IPR044666">
    <property type="entry name" value="Cyclophilin_A-like"/>
</dbReference>
<keyword evidence="2" id="KW-0539">Nucleus</keyword>
<dbReference type="FunFam" id="2.40.100.10:FF:000007">
    <property type="entry name" value="Peptidyl-prolyl cis-trans isomerase CWC27 homolog"/>
    <property type="match status" value="1"/>
</dbReference>
<dbReference type="Proteomes" id="UP001162131">
    <property type="component" value="Unassembled WGS sequence"/>
</dbReference>
<evidence type="ECO:0000256" key="1">
    <source>
        <dbReference type="ARBA" id="ARBA00004123"/>
    </source>
</evidence>
<sequence length="473" mass="54185">MSSRYIPEPQTTGKVILKTTHGEIHIELWTKETQKTCRNFIQLCLESYYDNCPFHRIIPGFMVQTGDPTGTGLGGESVYGAPFQDEFHSRLKFSHRGLVAMSNTKKNDNASQFFITLDKTPWLDRKHTIFGKVGNNTIYNVIKISEVEVGADDRPLICPVILSTEVVVNPFDDIIPREIIKKNIASVVNNLGNVKKIAKPKMLSFADEEENNEALPIKSSHQVLEDPTLSKKEAPIEEIQPKIVKAEKKIIQQEKNESEASDQDFDEKMRKKVLSQKKALSAENPDVLKLNFDIGKYKISTDNSKTIISKQVDPEEEFQDLKSKLLLELKKRPTGSNSLRAQQEIKDEESFLSPLELRRYQFYQKKVKSKGREGEVLGKLNSFLSKIREPTENETWFKNKLKFSVDSTKAYAYKKEPIGNIQRDEEDSEFKADPSKRLKLMKDDNAYGKNIDEDFLSFSNLMKISDPKMYNNK</sequence>
<dbReference type="AlphaFoldDB" id="A0AAU9K651"/>
<dbReference type="GO" id="GO:0071013">
    <property type="term" value="C:catalytic step 2 spliceosome"/>
    <property type="evidence" value="ECO:0007669"/>
    <property type="project" value="TreeGrafter"/>
</dbReference>
<dbReference type="GO" id="GO:0006457">
    <property type="term" value="P:protein folding"/>
    <property type="evidence" value="ECO:0007669"/>
    <property type="project" value="InterPro"/>
</dbReference>
<evidence type="ECO:0000259" key="3">
    <source>
        <dbReference type="PROSITE" id="PS50072"/>
    </source>
</evidence>
<keyword evidence="5" id="KW-1185">Reference proteome</keyword>
<dbReference type="Gene3D" id="2.40.100.10">
    <property type="entry name" value="Cyclophilin-like"/>
    <property type="match status" value="1"/>
</dbReference>
<evidence type="ECO:0000256" key="2">
    <source>
        <dbReference type="ARBA" id="ARBA00023242"/>
    </source>
</evidence>
<reference evidence="4" key="1">
    <citation type="submission" date="2021-09" db="EMBL/GenBank/DDBJ databases">
        <authorList>
            <consortium name="AG Swart"/>
            <person name="Singh M."/>
            <person name="Singh A."/>
            <person name="Seah K."/>
            <person name="Emmerich C."/>
        </authorList>
    </citation>
    <scope>NUCLEOTIDE SEQUENCE</scope>
    <source>
        <strain evidence="4">ATCC30299</strain>
    </source>
</reference>
<dbReference type="SUPFAM" id="SSF50891">
    <property type="entry name" value="Cyclophilin-like"/>
    <property type="match status" value="1"/>
</dbReference>
<dbReference type="InterPro" id="IPR002130">
    <property type="entry name" value="Cyclophilin-type_PPIase_dom"/>
</dbReference>
<protein>
    <recommendedName>
        <fullName evidence="3">PPIase cyclophilin-type domain-containing protein</fullName>
    </recommendedName>
</protein>
<dbReference type="InterPro" id="IPR029000">
    <property type="entry name" value="Cyclophilin-like_dom_sf"/>
</dbReference>
<gene>
    <name evidence="4" type="ORF">BSTOLATCC_MIC63721</name>
</gene>
<dbReference type="CDD" id="cd01925">
    <property type="entry name" value="cyclophilin_CeCYP16-like"/>
    <property type="match status" value="1"/>
</dbReference>
<evidence type="ECO:0000313" key="5">
    <source>
        <dbReference type="Proteomes" id="UP001162131"/>
    </source>
</evidence>
<organism evidence="4 5">
    <name type="scientific">Blepharisma stoltei</name>
    <dbReference type="NCBI Taxonomy" id="1481888"/>
    <lineage>
        <taxon>Eukaryota</taxon>
        <taxon>Sar</taxon>
        <taxon>Alveolata</taxon>
        <taxon>Ciliophora</taxon>
        <taxon>Postciliodesmatophora</taxon>
        <taxon>Heterotrichea</taxon>
        <taxon>Heterotrichida</taxon>
        <taxon>Blepharismidae</taxon>
        <taxon>Blepharisma</taxon>
    </lineage>
</organism>